<dbReference type="EMBL" id="CP028989">
    <property type="protein sequence ID" value="UUO67319.1"/>
    <property type="molecule type" value="Genomic_DNA"/>
</dbReference>
<reference evidence="2" key="1">
    <citation type="submission" date="2018-04" db="EMBL/GenBank/DDBJ databases">
        <title>Genomes of Endosymbiotic and Endophytic Bradyrhizobium Publication status.</title>
        <authorList>
            <person name="Guha S."/>
            <person name="Jorrin B."/>
            <person name="Sarkar M."/>
            <person name="Poole P.S."/>
            <person name="DasGupta M."/>
        </authorList>
    </citation>
    <scope>NUCLEOTIDE SEQUENCE</scope>
    <source>
        <strain evidence="2">WBOS16</strain>
    </source>
</reference>
<dbReference type="Proteomes" id="UP001058872">
    <property type="component" value="Chromosome"/>
</dbReference>
<evidence type="ECO:0000256" key="1">
    <source>
        <dbReference type="SAM" id="MobiDB-lite"/>
    </source>
</evidence>
<protein>
    <submittedName>
        <fullName evidence="2">Uncharacterized protein</fullName>
    </submittedName>
</protein>
<name>A0AAE9SUW7_9BRAD</name>
<feature type="region of interest" description="Disordered" evidence="1">
    <location>
        <begin position="1"/>
        <end position="29"/>
    </location>
</feature>
<organism evidence="2 3">
    <name type="scientific">Bradyrhizobium betae</name>
    <dbReference type="NCBI Taxonomy" id="244734"/>
    <lineage>
        <taxon>Bacteria</taxon>
        <taxon>Pseudomonadati</taxon>
        <taxon>Pseudomonadota</taxon>
        <taxon>Alphaproteobacteria</taxon>
        <taxon>Hyphomicrobiales</taxon>
        <taxon>Nitrobacteraceae</taxon>
        <taxon>Bradyrhizobium</taxon>
    </lineage>
</organism>
<accession>A0AAE9SUW7</accession>
<proteinExistence type="predicted"/>
<dbReference type="AlphaFoldDB" id="A0AAE9SUW7"/>
<sequence length="87" mass="9517">MQDFHHLDDASGGGVQDQQQIPTRARTMGQGFKDLAGIDIGEGLEHPRQKKLVVRIVKVDHAKPLSVSTPRLPSALRPSETALLTRP</sequence>
<evidence type="ECO:0000313" key="2">
    <source>
        <dbReference type="EMBL" id="UUO67319.1"/>
    </source>
</evidence>
<gene>
    <name evidence="2" type="ORF">DCM83_20350</name>
</gene>
<feature type="region of interest" description="Disordered" evidence="1">
    <location>
        <begin position="67"/>
        <end position="87"/>
    </location>
</feature>
<evidence type="ECO:0000313" key="3">
    <source>
        <dbReference type="Proteomes" id="UP001058872"/>
    </source>
</evidence>